<proteinExistence type="predicted"/>
<evidence type="ECO:0000313" key="2">
    <source>
        <dbReference type="Proteomes" id="UP000440224"/>
    </source>
</evidence>
<dbReference type="OrthoDB" id="943699at2"/>
<gene>
    <name evidence="1" type="ORF">GF068_26470</name>
</gene>
<keyword evidence="2" id="KW-1185">Reference proteome</keyword>
<accession>A0A6N7PX61</accession>
<protein>
    <submittedName>
        <fullName evidence="1">Uncharacterized protein</fullName>
    </submittedName>
</protein>
<dbReference type="RefSeq" id="WP_153822226.1">
    <property type="nucleotide sequence ID" value="NZ_WJIE01000007.1"/>
</dbReference>
<reference evidence="1 2" key="1">
    <citation type="submission" date="2019-10" db="EMBL/GenBank/DDBJ databases">
        <title>A soil myxobacterium in the family Polyangiaceae.</title>
        <authorList>
            <person name="Li Y."/>
            <person name="Wang J."/>
        </authorList>
    </citation>
    <scope>NUCLEOTIDE SEQUENCE [LARGE SCALE GENOMIC DNA]</scope>
    <source>
        <strain evidence="1 2">DSM 14734</strain>
    </source>
</reference>
<dbReference type="Proteomes" id="UP000440224">
    <property type="component" value="Unassembled WGS sequence"/>
</dbReference>
<sequence>MLVALDPSLALVAPLLPSALVCPGALRALMATASELPPVASGAALECRLGSSERVDLVMAVSGHAGGHRALLRRRGELVSPVWRRVLDFCAEWARPGSLLGVEVPAVWLEFDVVGERHAPPPLVFPCVDRHMFGARPPGETDEAHRAACAQVITRALPLLLGSELDPAVDAALARCVALLPQRAHVSYLGPLAPRGREAIRLGAALPSGAISGYLDRIGWPGPTRQAEEAASMLAPYASRISVQLDVGADVLPILGLEIECTPGDRSFAPLLDALSARGLCTPAKREALPLWPREAQVALPNHRWPSRINGWLSLKLVVRPDEPPEAKVYLGFAPSLPLFG</sequence>
<evidence type="ECO:0000313" key="1">
    <source>
        <dbReference type="EMBL" id="MRG95436.1"/>
    </source>
</evidence>
<organism evidence="1 2">
    <name type="scientific">Polyangium spumosum</name>
    <dbReference type="NCBI Taxonomy" id="889282"/>
    <lineage>
        <taxon>Bacteria</taxon>
        <taxon>Pseudomonadati</taxon>
        <taxon>Myxococcota</taxon>
        <taxon>Polyangia</taxon>
        <taxon>Polyangiales</taxon>
        <taxon>Polyangiaceae</taxon>
        <taxon>Polyangium</taxon>
    </lineage>
</organism>
<comment type="caution">
    <text evidence="1">The sequence shown here is derived from an EMBL/GenBank/DDBJ whole genome shotgun (WGS) entry which is preliminary data.</text>
</comment>
<name>A0A6N7PX61_9BACT</name>
<dbReference type="EMBL" id="WJIE01000007">
    <property type="protein sequence ID" value="MRG95436.1"/>
    <property type="molecule type" value="Genomic_DNA"/>
</dbReference>
<dbReference type="AlphaFoldDB" id="A0A6N7PX61"/>